<dbReference type="OrthoDB" id="196248at2"/>
<dbReference type="RefSeq" id="WP_091980608.1">
    <property type="nucleotide sequence ID" value="NZ_FOLO01000005.1"/>
</dbReference>
<accession>A0A1I1GKD0</accession>
<gene>
    <name evidence="1" type="ORF">SAMN02745724_00921</name>
</gene>
<evidence type="ECO:0000313" key="2">
    <source>
        <dbReference type="Proteomes" id="UP000198862"/>
    </source>
</evidence>
<reference evidence="1 2" key="1">
    <citation type="submission" date="2016-10" db="EMBL/GenBank/DDBJ databases">
        <authorList>
            <person name="de Groot N.N."/>
        </authorList>
    </citation>
    <scope>NUCLEOTIDE SEQUENCE [LARGE SCALE GENOMIC DNA]</scope>
    <source>
        <strain evidence="1 2">DSM 6059</strain>
    </source>
</reference>
<dbReference type="Proteomes" id="UP000198862">
    <property type="component" value="Unassembled WGS sequence"/>
</dbReference>
<name>A0A1I1GKD0_9GAMM</name>
<dbReference type="AlphaFoldDB" id="A0A1I1GKD0"/>
<evidence type="ECO:0000313" key="1">
    <source>
        <dbReference type="EMBL" id="SFC11732.1"/>
    </source>
</evidence>
<sequence length="88" mass="10474">MSRKSIRKIHIAKQEYVWVTQQSDLTLYPFVESYVRVNIDRNNSSILYIDISSWHFELKPSEIKLGIEFALEYGWKPEGKENNILLKK</sequence>
<protein>
    <submittedName>
        <fullName evidence="1">Uncharacterized protein</fullName>
    </submittedName>
</protein>
<organism evidence="1 2">
    <name type="scientific">Pseudoalteromonas denitrificans DSM 6059</name>
    <dbReference type="NCBI Taxonomy" id="1123010"/>
    <lineage>
        <taxon>Bacteria</taxon>
        <taxon>Pseudomonadati</taxon>
        <taxon>Pseudomonadota</taxon>
        <taxon>Gammaproteobacteria</taxon>
        <taxon>Alteromonadales</taxon>
        <taxon>Pseudoalteromonadaceae</taxon>
        <taxon>Pseudoalteromonas</taxon>
    </lineage>
</organism>
<proteinExistence type="predicted"/>
<keyword evidence="2" id="KW-1185">Reference proteome</keyword>
<dbReference type="EMBL" id="FOLO01000005">
    <property type="protein sequence ID" value="SFC11732.1"/>
    <property type="molecule type" value="Genomic_DNA"/>
</dbReference>